<dbReference type="PRINTS" id="PR01233">
    <property type="entry name" value="JOSEPHIN"/>
</dbReference>
<feature type="region of interest" description="Disordered" evidence="13">
    <location>
        <begin position="448"/>
        <end position="497"/>
    </location>
</feature>
<evidence type="ECO:0000256" key="8">
    <source>
        <dbReference type="ARBA" id="ARBA00023015"/>
    </source>
</evidence>
<evidence type="ECO:0000256" key="12">
    <source>
        <dbReference type="PROSITE-ProRule" id="PRU00331"/>
    </source>
</evidence>
<dbReference type="AlphaFoldDB" id="A0A5C3KNA3"/>
<dbReference type="Gene3D" id="3.90.70.40">
    <property type="match status" value="1"/>
</dbReference>
<evidence type="ECO:0000256" key="5">
    <source>
        <dbReference type="ARBA" id="ARBA00022786"/>
    </source>
</evidence>
<dbReference type="EC" id="3.4.19.12" evidence="3"/>
<evidence type="ECO:0000256" key="4">
    <source>
        <dbReference type="ARBA" id="ARBA00022670"/>
    </source>
</evidence>
<evidence type="ECO:0000256" key="9">
    <source>
        <dbReference type="ARBA" id="ARBA00023163"/>
    </source>
</evidence>
<protein>
    <recommendedName>
        <fullName evidence="3">ubiquitinyl hydrolase 1</fullName>
        <ecNumber evidence="3">3.4.19.12</ecNumber>
    </recommendedName>
</protein>
<keyword evidence="16" id="KW-1185">Reference proteome</keyword>
<dbReference type="InterPro" id="IPR003903">
    <property type="entry name" value="UIM_dom"/>
</dbReference>
<sequence length="510" mass="56763">MAGLEHLTSVIYHEKQQQGSMLCAQHALNSLLQGHYFTAPDLSDIANNLDVLEGTFDEERGEASTNMDDTGFFSVQVLENALKVWGLNLVRWRSEEMRPHHDAPHAQLGFILNLEQHWFTLRRFGPAEGNCHWYNLNSFLPAPEWVGKLYLSMVLQQSEQEGYSVFAVTPTDPGAPLGMPRVLADEIAATLPEPSSVSIPSTRPTAYRTMPSSATPPAQDPSIDPEFRADNYDEEDYELQAILHESLMAQNALRGEDGGVTGLTPPPIHRQTIPLPDAPGPSISNFGAPIPGGWPAHFAEHEATDVDPVAQSIERNRRLLEQMQAQQAQAMSEREWTDDNLAPEEAEALRERRERRRREEEEEEEQLRRVMEESEKMHREHRAKRARLSDDDEDMESDSDQPAALPQTSHIVAPSSHASGSRVYDDEDADLQAALKLSLESVPAGWQEPAFSVDTPQPPAAASIPAKDMEASVSVTSTTSTVDDVADPEPVPEPIDLDEIRRRRLARFGA</sequence>
<dbReference type="GO" id="GO:0004843">
    <property type="term" value="F:cysteine-type deubiquitinase activity"/>
    <property type="evidence" value="ECO:0007669"/>
    <property type="project" value="UniProtKB-EC"/>
</dbReference>
<feature type="region of interest" description="Disordered" evidence="13">
    <location>
        <begin position="194"/>
        <end position="224"/>
    </location>
</feature>
<feature type="region of interest" description="Disordered" evidence="13">
    <location>
        <begin position="322"/>
        <end position="423"/>
    </location>
</feature>
<comment type="caution">
    <text evidence="12">Lacks conserved residue(s) required for the propagation of feature annotation.</text>
</comment>
<feature type="compositionally biased region" description="Low complexity" evidence="13">
    <location>
        <begin position="472"/>
        <end position="483"/>
    </location>
</feature>
<evidence type="ECO:0000256" key="2">
    <source>
        <dbReference type="ARBA" id="ARBA00004123"/>
    </source>
</evidence>
<evidence type="ECO:0000256" key="7">
    <source>
        <dbReference type="ARBA" id="ARBA00022807"/>
    </source>
</evidence>
<dbReference type="SMART" id="SM01246">
    <property type="entry name" value="Josephin"/>
    <property type="match status" value="1"/>
</dbReference>
<feature type="active site" evidence="11">
    <location>
        <position position="137"/>
    </location>
</feature>
<dbReference type="GO" id="GO:0006508">
    <property type="term" value="P:proteolysis"/>
    <property type="evidence" value="ECO:0007669"/>
    <property type="project" value="UniProtKB-KW"/>
</dbReference>
<dbReference type="Pfam" id="PF02099">
    <property type="entry name" value="Josephin"/>
    <property type="match status" value="1"/>
</dbReference>
<keyword evidence="5" id="KW-0833">Ubl conjugation pathway</keyword>
<evidence type="ECO:0000256" key="1">
    <source>
        <dbReference type="ARBA" id="ARBA00000707"/>
    </source>
</evidence>
<keyword evidence="4" id="KW-0645">Protease</keyword>
<comment type="catalytic activity">
    <reaction evidence="1">
        <text>Thiol-dependent hydrolysis of ester, thioester, amide, peptide and isopeptide bonds formed by the C-terminal Gly of ubiquitin (a 76-residue protein attached to proteins as an intracellular targeting signal).</text>
        <dbReference type="EC" id="3.4.19.12"/>
    </reaction>
</comment>
<dbReference type="Gene3D" id="1.10.287.10">
    <property type="entry name" value="S15/NS1, RNA-binding"/>
    <property type="match status" value="1"/>
</dbReference>
<feature type="active site" description="Nucleophile" evidence="11">
    <location>
        <position position="23"/>
    </location>
</feature>
<dbReference type="InterPro" id="IPR033865">
    <property type="entry name" value="Ataxin-3"/>
</dbReference>
<keyword evidence="7" id="KW-0788">Thiol protease</keyword>
<dbReference type="InterPro" id="IPR006155">
    <property type="entry name" value="Josephin"/>
</dbReference>
<comment type="subcellular location">
    <subcellularLocation>
        <location evidence="2">Nucleus</location>
    </subcellularLocation>
</comment>
<dbReference type="STRING" id="230819.A0A5C3KNA3"/>
<feature type="compositionally biased region" description="Basic and acidic residues" evidence="13">
    <location>
        <begin position="366"/>
        <end position="378"/>
    </location>
</feature>
<feature type="compositionally biased region" description="Low complexity" evidence="13">
    <location>
        <begin position="322"/>
        <end position="331"/>
    </location>
</feature>
<evidence type="ECO:0000256" key="10">
    <source>
        <dbReference type="ARBA" id="ARBA00023242"/>
    </source>
</evidence>
<dbReference type="OrthoDB" id="10063692at2759"/>
<organism evidence="15 16">
    <name type="scientific">Coprinopsis marcescibilis</name>
    <name type="common">Agaric fungus</name>
    <name type="synonym">Psathyrella marcescibilis</name>
    <dbReference type="NCBI Taxonomy" id="230819"/>
    <lineage>
        <taxon>Eukaryota</taxon>
        <taxon>Fungi</taxon>
        <taxon>Dikarya</taxon>
        <taxon>Basidiomycota</taxon>
        <taxon>Agaricomycotina</taxon>
        <taxon>Agaricomycetes</taxon>
        <taxon>Agaricomycetidae</taxon>
        <taxon>Agaricales</taxon>
        <taxon>Agaricineae</taxon>
        <taxon>Psathyrellaceae</taxon>
        <taxon>Coprinopsis</taxon>
    </lineage>
</organism>
<evidence type="ECO:0000313" key="15">
    <source>
        <dbReference type="EMBL" id="TFK21961.1"/>
    </source>
</evidence>
<proteinExistence type="predicted"/>
<dbReference type="PROSITE" id="PS50330">
    <property type="entry name" value="UIM"/>
    <property type="match status" value="2"/>
</dbReference>
<feature type="active site" description="Proton acceptor" evidence="11">
    <location>
        <position position="117"/>
    </location>
</feature>
<keyword evidence="8" id="KW-0805">Transcription regulation</keyword>
<dbReference type="EMBL" id="ML210253">
    <property type="protein sequence ID" value="TFK21961.1"/>
    <property type="molecule type" value="Genomic_DNA"/>
</dbReference>
<dbReference type="SMART" id="SM00726">
    <property type="entry name" value="UIM"/>
    <property type="match status" value="3"/>
</dbReference>
<keyword evidence="6" id="KW-0378">Hydrolase</keyword>
<dbReference type="PANTHER" id="PTHR14159">
    <property type="entry name" value="ATAXIN-3-RELATED"/>
    <property type="match status" value="1"/>
</dbReference>
<evidence type="ECO:0000256" key="6">
    <source>
        <dbReference type="ARBA" id="ARBA00022801"/>
    </source>
</evidence>
<gene>
    <name evidence="15" type="ORF">FA15DRAFT_623131</name>
</gene>
<feature type="compositionally biased region" description="Acidic residues" evidence="13">
    <location>
        <begin position="390"/>
        <end position="399"/>
    </location>
</feature>
<feature type="domain" description="Josephin" evidence="14">
    <location>
        <begin position="8"/>
        <end position="183"/>
    </location>
</feature>
<evidence type="ECO:0000256" key="13">
    <source>
        <dbReference type="SAM" id="MobiDB-lite"/>
    </source>
</evidence>
<evidence type="ECO:0000313" key="16">
    <source>
        <dbReference type="Proteomes" id="UP000307440"/>
    </source>
</evidence>
<dbReference type="PROSITE" id="PS50957">
    <property type="entry name" value="JOSEPHIN"/>
    <property type="match status" value="1"/>
</dbReference>
<dbReference type="GO" id="GO:0005634">
    <property type="term" value="C:nucleus"/>
    <property type="evidence" value="ECO:0007669"/>
    <property type="project" value="UniProtKB-SubCell"/>
</dbReference>
<keyword evidence="9" id="KW-0804">Transcription</keyword>
<dbReference type="Proteomes" id="UP000307440">
    <property type="component" value="Unassembled WGS sequence"/>
</dbReference>
<evidence type="ECO:0000256" key="3">
    <source>
        <dbReference type="ARBA" id="ARBA00012759"/>
    </source>
</evidence>
<accession>A0A5C3KNA3</accession>
<evidence type="ECO:0000256" key="11">
    <source>
        <dbReference type="PIRSR" id="PIRSR633865-1"/>
    </source>
</evidence>
<reference evidence="15 16" key="1">
    <citation type="journal article" date="2019" name="Nat. Ecol. Evol.">
        <title>Megaphylogeny resolves global patterns of mushroom evolution.</title>
        <authorList>
            <person name="Varga T."/>
            <person name="Krizsan K."/>
            <person name="Foldi C."/>
            <person name="Dima B."/>
            <person name="Sanchez-Garcia M."/>
            <person name="Sanchez-Ramirez S."/>
            <person name="Szollosi G.J."/>
            <person name="Szarkandi J.G."/>
            <person name="Papp V."/>
            <person name="Albert L."/>
            <person name="Andreopoulos W."/>
            <person name="Angelini C."/>
            <person name="Antonin V."/>
            <person name="Barry K.W."/>
            <person name="Bougher N.L."/>
            <person name="Buchanan P."/>
            <person name="Buyck B."/>
            <person name="Bense V."/>
            <person name="Catcheside P."/>
            <person name="Chovatia M."/>
            <person name="Cooper J."/>
            <person name="Damon W."/>
            <person name="Desjardin D."/>
            <person name="Finy P."/>
            <person name="Geml J."/>
            <person name="Haridas S."/>
            <person name="Hughes K."/>
            <person name="Justo A."/>
            <person name="Karasinski D."/>
            <person name="Kautmanova I."/>
            <person name="Kiss B."/>
            <person name="Kocsube S."/>
            <person name="Kotiranta H."/>
            <person name="LaButti K.M."/>
            <person name="Lechner B.E."/>
            <person name="Liimatainen K."/>
            <person name="Lipzen A."/>
            <person name="Lukacs Z."/>
            <person name="Mihaltcheva S."/>
            <person name="Morgado L.N."/>
            <person name="Niskanen T."/>
            <person name="Noordeloos M.E."/>
            <person name="Ohm R.A."/>
            <person name="Ortiz-Santana B."/>
            <person name="Ovrebo C."/>
            <person name="Racz N."/>
            <person name="Riley R."/>
            <person name="Savchenko A."/>
            <person name="Shiryaev A."/>
            <person name="Soop K."/>
            <person name="Spirin V."/>
            <person name="Szebenyi C."/>
            <person name="Tomsovsky M."/>
            <person name="Tulloss R.E."/>
            <person name="Uehling J."/>
            <person name="Grigoriev I.V."/>
            <person name="Vagvolgyi C."/>
            <person name="Papp T."/>
            <person name="Martin F.M."/>
            <person name="Miettinen O."/>
            <person name="Hibbett D.S."/>
            <person name="Nagy L.G."/>
        </authorList>
    </citation>
    <scope>NUCLEOTIDE SEQUENCE [LARGE SCALE GENOMIC DNA]</scope>
    <source>
        <strain evidence="15 16">CBS 121175</strain>
    </source>
</reference>
<dbReference type="PANTHER" id="PTHR14159:SF0">
    <property type="entry name" value="ATAXIN-3-RELATED"/>
    <property type="match status" value="1"/>
</dbReference>
<name>A0A5C3KNA3_COPMA</name>
<dbReference type="GO" id="GO:0016579">
    <property type="term" value="P:protein deubiquitination"/>
    <property type="evidence" value="ECO:0007669"/>
    <property type="project" value="InterPro"/>
</dbReference>
<feature type="compositionally biased region" description="Polar residues" evidence="13">
    <location>
        <begin position="194"/>
        <end position="216"/>
    </location>
</feature>
<keyword evidence="10" id="KW-0539">Nucleus</keyword>
<evidence type="ECO:0000259" key="14">
    <source>
        <dbReference type="PROSITE" id="PS50957"/>
    </source>
</evidence>